<feature type="chain" id="PRO_5020194429" evidence="1">
    <location>
        <begin position="25"/>
        <end position="138"/>
    </location>
</feature>
<comment type="caution">
    <text evidence="3">The sequence shown here is derived from an EMBL/GenBank/DDBJ whole genome shotgun (WGS) entry which is preliminary data.</text>
</comment>
<proteinExistence type="predicted"/>
<dbReference type="EMBL" id="SMSJ01000125">
    <property type="protein sequence ID" value="TDH58384.1"/>
    <property type="molecule type" value="Genomic_DNA"/>
</dbReference>
<reference evidence="3 4" key="1">
    <citation type="journal article" date="2016" name="J. Microbiol.">
        <title>Dankookia rubra gen. nov., sp. nov., an alphaproteobacterium isolated from sediment of a shallow stream.</title>
        <authorList>
            <person name="Kim W.H."/>
            <person name="Kim D.H."/>
            <person name="Kang K."/>
            <person name="Ahn T.Y."/>
        </authorList>
    </citation>
    <scope>NUCLEOTIDE SEQUENCE [LARGE SCALE GENOMIC DNA]</scope>
    <source>
        <strain evidence="3 4">JCM30602</strain>
    </source>
</reference>
<name>A0A4R5Q694_9PROT</name>
<dbReference type="OrthoDB" id="9811153at2"/>
<dbReference type="SUPFAM" id="SSF51182">
    <property type="entry name" value="RmlC-like cupins"/>
    <property type="match status" value="1"/>
</dbReference>
<keyword evidence="4" id="KW-1185">Reference proteome</keyword>
<dbReference type="Pfam" id="PF07883">
    <property type="entry name" value="Cupin_2"/>
    <property type="match status" value="1"/>
</dbReference>
<evidence type="ECO:0000313" key="4">
    <source>
        <dbReference type="Proteomes" id="UP000295096"/>
    </source>
</evidence>
<feature type="domain" description="Cupin type-2" evidence="2">
    <location>
        <begin position="58"/>
        <end position="121"/>
    </location>
</feature>
<evidence type="ECO:0000259" key="2">
    <source>
        <dbReference type="Pfam" id="PF07883"/>
    </source>
</evidence>
<evidence type="ECO:0000256" key="1">
    <source>
        <dbReference type="SAM" id="SignalP"/>
    </source>
</evidence>
<dbReference type="PANTHER" id="PTHR38599:SF1">
    <property type="entry name" value="CUPIN DOMAIN PROTEIN (AFU_ORTHOLOGUE AFUA_3G13620)"/>
    <property type="match status" value="1"/>
</dbReference>
<sequence>MQTRRGFGACALCSVLGLTATAVAAQQLGVPQSAGGVTRTILQRTDLDERHVVLLVMAEIAARTTVARHTHPGVESAYVLEGGFEDFSVQGHPARAVKAGDAFQIPAATPHGSKGTMGDTKLIITYVVEKDKPLASPV</sequence>
<dbReference type="InterPro" id="IPR011051">
    <property type="entry name" value="RmlC_Cupin_sf"/>
</dbReference>
<protein>
    <submittedName>
        <fullName evidence="3">Cupin domain-containing protein</fullName>
    </submittedName>
</protein>
<dbReference type="AlphaFoldDB" id="A0A4R5Q694"/>
<dbReference type="PANTHER" id="PTHR38599">
    <property type="entry name" value="CUPIN DOMAIN PROTEIN (AFU_ORTHOLOGUE AFUA_3G13620)"/>
    <property type="match status" value="1"/>
</dbReference>
<gene>
    <name evidence="3" type="ORF">E2C06_32830</name>
</gene>
<dbReference type="Proteomes" id="UP000295096">
    <property type="component" value="Unassembled WGS sequence"/>
</dbReference>
<dbReference type="InterPro" id="IPR013096">
    <property type="entry name" value="Cupin_2"/>
</dbReference>
<accession>A0A4R5Q694</accession>
<feature type="signal peptide" evidence="1">
    <location>
        <begin position="1"/>
        <end position="24"/>
    </location>
</feature>
<organism evidence="3 4">
    <name type="scientific">Dankookia rubra</name>
    <dbReference type="NCBI Taxonomy" id="1442381"/>
    <lineage>
        <taxon>Bacteria</taxon>
        <taxon>Pseudomonadati</taxon>
        <taxon>Pseudomonadota</taxon>
        <taxon>Alphaproteobacteria</taxon>
        <taxon>Acetobacterales</taxon>
        <taxon>Roseomonadaceae</taxon>
        <taxon>Dankookia</taxon>
    </lineage>
</organism>
<dbReference type="InterPro" id="IPR014710">
    <property type="entry name" value="RmlC-like_jellyroll"/>
</dbReference>
<evidence type="ECO:0000313" key="3">
    <source>
        <dbReference type="EMBL" id="TDH58384.1"/>
    </source>
</evidence>
<dbReference type="Gene3D" id="2.60.120.10">
    <property type="entry name" value="Jelly Rolls"/>
    <property type="match status" value="1"/>
</dbReference>
<keyword evidence="1" id="KW-0732">Signal</keyword>